<name>A0A2U1V7C3_9PROT</name>
<dbReference type="AlphaFoldDB" id="A0A2U1V7C3"/>
<protein>
    <submittedName>
        <fullName evidence="2">Uncharacterized protein</fullName>
    </submittedName>
</protein>
<reference evidence="3" key="1">
    <citation type="submission" date="2017-10" db="EMBL/GenBank/DDBJ databases">
        <authorList>
            <person name="Toshchakov S.V."/>
            <person name="Goeva M.A."/>
        </authorList>
    </citation>
    <scope>NUCLEOTIDE SEQUENCE [LARGE SCALE GENOMIC DNA]</scope>
    <source>
        <strain evidence="3">JR1/69-1-13</strain>
    </source>
</reference>
<sequence>MPTPAKSTPAKPAPRGTRALTSAILAALEGIPEVHRKAAFRHATVAVREKLIAQSEKAKAAARRAPALPGAKRRAAVASIREDTAREDTAKPPRATARRGRSAPAG</sequence>
<proteinExistence type="predicted"/>
<accession>A0A2U1V7C3</accession>
<comment type="caution">
    <text evidence="2">The sequence shown here is derived from an EMBL/GenBank/DDBJ whole genome shotgun (WGS) entry which is preliminary data.</text>
</comment>
<organism evidence="2 3">
    <name type="scientific">Teichococcus aestuarii</name>
    <dbReference type="NCBI Taxonomy" id="568898"/>
    <lineage>
        <taxon>Bacteria</taxon>
        <taxon>Pseudomonadati</taxon>
        <taxon>Pseudomonadota</taxon>
        <taxon>Alphaproteobacteria</taxon>
        <taxon>Acetobacterales</taxon>
        <taxon>Roseomonadaceae</taxon>
        <taxon>Roseomonas</taxon>
    </lineage>
</organism>
<keyword evidence="3" id="KW-1185">Reference proteome</keyword>
<feature type="compositionally biased region" description="Basic and acidic residues" evidence="1">
    <location>
        <begin position="80"/>
        <end position="91"/>
    </location>
</feature>
<evidence type="ECO:0000313" key="2">
    <source>
        <dbReference type="EMBL" id="PWC29791.1"/>
    </source>
</evidence>
<gene>
    <name evidence="2" type="ORF">CR165_07660</name>
</gene>
<dbReference type="RefSeq" id="WP_181378043.1">
    <property type="nucleotide sequence ID" value="NZ_PDOA01000003.1"/>
</dbReference>
<dbReference type="Proteomes" id="UP000245048">
    <property type="component" value="Unassembled WGS sequence"/>
</dbReference>
<feature type="compositionally biased region" description="Basic residues" evidence="1">
    <location>
        <begin position="96"/>
        <end position="106"/>
    </location>
</feature>
<evidence type="ECO:0000256" key="1">
    <source>
        <dbReference type="SAM" id="MobiDB-lite"/>
    </source>
</evidence>
<evidence type="ECO:0000313" key="3">
    <source>
        <dbReference type="Proteomes" id="UP000245048"/>
    </source>
</evidence>
<feature type="region of interest" description="Disordered" evidence="1">
    <location>
        <begin position="60"/>
        <end position="106"/>
    </location>
</feature>
<dbReference type="EMBL" id="PDOA01000003">
    <property type="protein sequence ID" value="PWC29791.1"/>
    <property type="molecule type" value="Genomic_DNA"/>
</dbReference>